<keyword evidence="3" id="KW-0808">Transferase</keyword>
<dbReference type="EMBL" id="BLAL01000206">
    <property type="protein sequence ID" value="GES91738.1"/>
    <property type="molecule type" value="Genomic_DNA"/>
</dbReference>
<dbReference type="AlphaFoldDB" id="A0A2Z6RRN2"/>
<dbReference type="Proteomes" id="UP000247702">
    <property type="component" value="Unassembled WGS sequence"/>
</dbReference>
<dbReference type="Pfam" id="PF13649">
    <property type="entry name" value="Methyltransf_25"/>
    <property type="match status" value="1"/>
</dbReference>
<evidence type="ECO:0000259" key="1">
    <source>
        <dbReference type="Pfam" id="PF13649"/>
    </source>
</evidence>
<sequence>MGNTKSTLKSKVLSCFPRKHTPQLTEPQQPEISNQYELRNLEEGKLKKPKFTYHLSNHNDEDIDRQYFNHFFRRHIFQNNFSAPVEEKLIEGGCKVLDVGPLCCTNVLYISRCGPGTWLIDLANKYEDSSFFGIDIKSVCLSEIIPENLELIEADMFKGLPFPDNEFDFVHQEVMGLIIKAIQWDFVISELVRVTKPGGFIECVEYISPEKNGPMMSELYRTHAKICLERGVDTSLTSSLDELISSHPNISQVNKDERSFIIGPNGGKIGTTILNILTNFNTSDIATEEITESQGITKEEYKKKFAKLNKELQNTKPKLSICRFWARKDF</sequence>
<dbReference type="STRING" id="94130.A0A2Z6RRN2"/>
<reference evidence="3" key="2">
    <citation type="submission" date="2019-10" db="EMBL/GenBank/DDBJ databases">
        <title>Conservation and host-specific expression of non-tandemly repeated heterogenous ribosome RNA gene in arbuscular mycorrhizal fungi.</title>
        <authorList>
            <person name="Maeda T."/>
            <person name="Kobayashi Y."/>
            <person name="Nakagawa T."/>
            <person name="Ezawa T."/>
            <person name="Yamaguchi K."/>
            <person name="Bino T."/>
            <person name="Nishimoto Y."/>
            <person name="Shigenobu S."/>
            <person name="Kawaguchi M."/>
        </authorList>
    </citation>
    <scope>NUCLEOTIDE SEQUENCE</scope>
    <source>
        <strain evidence="3">HR1</strain>
    </source>
</reference>
<dbReference type="GO" id="GO:0008168">
    <property type="term" value="F:methyltransferase activity"/>
    <property type="evidence" value="ECO:0007669"/>
    <property type="project" value="UniProtKB-KW"/>
</dbReference>
<protein>
    <submittedName>
        <fullName evidence="3">S-adenosyl-L-methionine-dependent methyltransferase</fullName>
    </submittedName>
</protein>
<accession>A0A2Z6RRN2</accession>
<dbReference type="GO" id="GO:0032259">
    <property type="term" value="P:methylation"/>
    <property type="evidence" value="ECO:0007669"/>
    <property type="project" value="UniProtKB-KW"/>
</dbReference>
<evidence type="ECO:0000313" key="4">
    <source>
        <dbReference type="Proteomes" id="UP000247702"/>
    </source>
</evidence>
<keyword evidence="4" id="KW-1185">Reference proteome</keyword>
<name>A0A2Z6RRN2_9GLOM</name>
<dbReference type="Proteomes" id="UP000615446">
    <property type="component" value="Unassembled WGS sequence"/>
</dbReference>
<proteinExistence type="predicted"/>
<dbReference type="PANTHER" id="PTHR43591">
    <property type="entry name" value="METHYLTRANSFERASE"/>
    <property type="match status" value="1"/>
</dbReference>
<dbReference type="EMBL" id="BEXD01003334">
    <property type="protein sequence ID" value="GBC00885.1"/>
    <property type="molecule type" value="Genomic_DNA"/>
</dbReference>
<comment type="caution">
    <text evidence="2">The sequence shown here is derived from an EMBL/GenBank/DDBJ whole genome shotgun (WGS) entry which is preliminary data.</text>
</comment>
<dbReference type="OrthoDB" id="184880at2759"/>
<dbReference type="SUPFAM" id="SSF53335">
    <property type="entry name" value="S-adenosyl-L-methionine-dependent methyltransferases"/>
    <property type="match status" value="1"/>
</dbReference>
<dbReference type="CDD" id="cd02440">
    <property type="entry name" value="AdoMet_MTases"/>
    <property type="match status" value="1"/>
</dbReference>
<dbReference type="InterPro" id="IPR029063">
    <property type="entry name" value="SAM-dependent_MTases_sf"/>
</dbReference>
<keyword evidence="3" id="KW-0489">Methyltransferase</keyword>
<dbReference type="PANTHER" id="PTHR43591:SF105">
    <property type="entry name" value="METHYLTRANSFERASE DOMAIN-CONTAINING PROTEIN-RELATED"/>
    <property type="match status" value="1"/>
</dbReference>
<dbReference type="InterPro" id="IPR041698">
    <property type="entry name" value="Methyltransf_25"/>
</dbReference>
<evidence type="ECO:0000313" key="3">
    <source>
        <dbReference type="EMBL" id="GES91738.1"/>
    </source>
</evidence>
<reference evidence="2 4" key="1">
    <citation type="submission" date="2017-11" db="EMBL/GenBank/DDBJ databases">
        <title>The genome of Rhizophagus clarus HR1 reveals common genetic basis of auxotrophy among arbuscular mycorrhizal fungi.</title>
        <authorList>
            <person name="Kobayashi Y."/>
        </authorList>
    </citation>
    <scope>NUCLEOTIDE SEQUENCE [LARGE SCALE GENOMIC DNA]</scope>
    <source>
        <strain evidence="2 4">HR1</strain>
    </source>
</reference>
<feature type="domain" description="Methyltransferase" evidence="1">
    <location>
        <begin position="113"/>
        <end position="199"/>
    </location>
</feature>
<evidence type="ECO:0000313" key="2">
    <source>
        <dbReference type="EMBL" id="GBC00885.1"/>
    </source>
</evidence>
<organism evidence="2 4">
    <name type="scientific">Rhizophagus clarus</name>
    <dbReference type="NCBI Taxonomy" id="94130"/>
    <lineage>
        <taxon>Eukaryota</taxon>
        <taxon>Fungi</taxon>
        <taxon>Fungi incertae sedis</taxon>
        <taxon>Mucoromycota</taxon>
        <taxon>Glomeromycotina</taxon>
        <taxon>Glomeromycetes</taxon>
        <taxon>Glomerales</taxon>
        <taxon>Glomeraceae</taxon>
        <taxon>Rhizophagus</taxon>
    </lineage>
</organism>
<gene>
    <name evidence="3" type="ORF">RCL2_001854100</name>
    <name evidence="2" type="ORF">RclHR1_00040036</name>
</gene>
<dbReference type="Gene3D" id="3.40.50.150">
    <property type="entry name" value="Vaccinia Virus protein VP39"/>
    <property type="match status" value="1"/>
</dbReference>